<comment type="caution">
    <text evidence="3">The sequence shown here is derived from an EMBL/GenBank/DDBJ whole genome shotgun (WGS) entry which is preliminary data.</text>
</comment>
<feature type="transmembrane region" description="Helical" evidence="1">
    <location>
        <begin position="251"/>
        <end position="273"/>
    </location>
</feature>
<feature type="transmembrane region" description="Helical" evidence="1">
    <location>
        <begin position="219"/>
        <end position="239"/>
    </location>
</feature>
<evidence type="ECO:0000313" key="3">
    <source>
        <dbReference type="EMBL" id="NYG97856.1"/>
    </source>
</evidence>
<evidence type="ECO:0000313" key="4">
    <source>
        <dbReference type="Proteomes" id="UP000553888"/>
    </source>
</evidence>
<keyword evidence="4" id="KW-1185">Reference proteome</keyword>
<evidence type="ECO:0000256" key="1">
    <source>
        <dbReference type="SAM" id="Phobius"/>
    </source>
</evidence>
<evidence type="ECO:0000256" key="2">
    <source>
        <dbReference type="SAM" id="SignalP"/>
    </source>
</evidence>
<protein>
    <submittedName>
        <fullName evidence="3">Uncharacterized protein</fullName>
    </submittedName>
</protein>
<feature type="transmembrane region" description="Helical" evidence="1">
    <location>
        <begin position="61"/>
        <end position="79"/>
    </location>
</feature>
<keyword evidence="1" id="KW-1133">Transmembrane helix</keyword>
<organism evidence="3 4">
    <name type="scientific">Schumannella luteola</name>
    <dbReference type="NCBI Taxonomy" id="472059"/>
    <lineage>
        <taxon>Bacteria</taxon>
        <taxon>Bacillati</taxon>
        <taxon>Actinomycetota</taxon>
        <taxon>Actinomycetes</taxon>
        <taxon>Micrococcales</taxon>
        <taxon>Microbacteriaceae</taxon>
        <taxon>Schumannella</taxon>
    </lineage>
</organism>
<sequence length="338" mass="34382">MIWFLAALAVAAGLLLIVFPATAAGRARNADAYARRLGLAIPPQMQQLIERRLARRGRAAGVGVLLGAVAAVPVALLTPEGESRWAHLVPAAGVFALVASVVAAVAALVLRERPGEGMRVARSTEVRLDDYVAPFELNFQRAVVALGLLGALVGIFAVALQPTLLTTSGAFIATGLVGLVAAVAFEVIARRLVDAPQPAGSPAELAWNDALRTLGIRDLMLVPSMMGTFSAFGALLVLVVPGSTSALPGQLGAGIAFGVFLIVIVALIVLAAVQYRHGSPLTHFLRRLWPEVAAQNAAARTPGGRAAAAAASAGAPSAAPVAAAAGESAGTNDEGGTR</sequence>
<keyword evidence="1" id="KW-0472">Membrane</keyword>
<feature type="transmembrane region" description="Helical" evidence="1">
    <location>
        <begin position="85"/>
        <end position="110"/>
    </location>
</feature>
<gene>
    <name evidence="3" type="ORF">BJ979_000482</name>
</gene>
<name>A0A852Y4K9_9MICO</name>
<keyword evidence="2" id="KW-0732">Signal</keyword>
<feature type="chain" id="PRO_5032325267" evidence="2">
    <location>
        <begin position="24"/>
        <end position="338"/>
    </location>
</feature>
<feature type="transmembrane region" description="Helical" evidence="1">
    <location>
        <begin position="143"/>
        <end position="164"/>
    </location>
</feature>
<keyword evidence="1" id="KW-0812">Transmembrane</keyword>
<accession>A0A852Y4K9</accession>
<dbReference type="RefSeq" id="WP_179564835.1">
    <property type="nucleotide sequence ID" value="NZ_JACBZY010000001.1"/>
</dbReference>
<reference evidence="3 4" key="1">
    <citation type="submission" date="2020-07" db="EMBL/GenBank/DDBJ databases">
        <title>Sequencing the genomes of 1000 actinobacteria strains.</title>
        <authorList>
            <person name="Klenk H.-P."/>
        </authorList>
    </citation>
    <scope>NUCLEOTIDE SEQUENCE [LARGE SCALE GENOMIC DNA]</scope>
    <source>
        <strain evidence="3 4">DSM 23141</strain>
    </source>
</reference>
<feature type="signal peptide" evidence="2">
    <location>
        <begin position="1"/>
        <end position="23"/>
    </location>
</feature>
<dbReference type="AlphaFoldDB" id="A0A852Y4K9"/>
<dbReference type="EMBL" id="JACBZY010000001">
    <property type="protein sequence ID" value="NYG97856.1"/>
    <property type="molecule type" value="Genomic_DNA"/>
</dbReference>
<proteinExistence type="predicted"/>
<feature type="transmembrane region" description="Helical" evidence="1">
    <location>
        <begin position="170"/>
        <end position="189"/>
    </location>
</feature>
<dbReference type="Proteomes" id="UP000553888">
    <property type="component" value="Unassembled WGS sequence"/>
</dbReference>